<protein>
    <submittedName>
        <fullName evidence="2">Uncharacterized protein</fullName>
    </submittedName>
</protein>
<sequence>MPWEEEEEEEEGGRAGLTQSILVFPWRRYPSSPLSVLLFAGSMAIQVRASSPIMSMASRSLVPRREEEEEDDQGQASMEESEAPQVMDEREEQSEGLLRDRNHHLDFSGKMRHQPASLTRMDLSSLEMALKGRESFTPSQTFWKTAQRDHLPQADNESPRGKHREEPNEVEGCKKLGSGLWSFRTKPKTANSSNKALLFGMKAKQKLRITGLRTSSNLGAQNSEEREYQVWLTSDGLSSQTRWNEVGRGHTRLPREAGAYGELPLGEEGVELEAGQTCLFFLCCPSSAGGIAFRRDVYSLQFGETSDKSKHLDLLAGCACSLSDVADMSELAAMAQKSPARAFAGEIEYELL</sequence>
<gene>
    <name evidence="2" type="ORF">GTHE00462_LOCUS40682</name>
</gene>
<dbReference type="AlphaFoldDB" id="A0A7S4PRC6"/>
<feature type="compositionally biased region" description="Basic and acidic residues" evidence="1">
    <location>
        <begin position="146"/>
        <end position="170"/>
    </location>
</feature>
<organism evidence="2">
    <name type="scientific">Guillardia theta</name>
    <name type="common">Cryptophyte</name>
    <name type="synonym">Cryptomonas phi</name>
    <dbReference type="NCBI Taxonomy" id="55529"/>
    <lineage>
        <taxon>Eukaryota</taxon>
        <taxon>Cryptophyceae</taxon>
        <taxon>Pyrenomonadales</taxon>
        <taxon>Geminigeraceae</taxon>
        <taxon>Guillardia</taxon>
    </lineage>
</organism>
<evidence type="ECO:0000313" key="2">
    <source>
        <dbReference type="EMBL" id="CAE2342846.1"/>
    </source>
</evidence>
<evidence type="ECO:0000256" key="1">
    <source>
        <dbReference type="SAM" id="MobiDB-lite"/>
    </source>
</evidence>
<feature type="region of interest" description="Disordered" evidence="1">
    <location>
        <begin position="57"/>
        <end position="96"/>
    </location>
</feature>
<dbReference type="EMBL" id="HBKN01052116">
    <property type="protein sequence ID" value="CAE2342846.1"/>
    <property type="molecule type" value="Transcribed_RNA"/>
</dbReference>
<feature type="region of interest" description="Disordered" evidence="1">
    <location>
        <begin position="145"/>
        <end position="170"/>
    </location>
</feature>
<proteinExistence type="predicted"/>
<accession>A0A7S4PRC6</accession>
<name>A0A7S4PRC6_GUITH</name>
<reference evidence="2" key="1">
    <citation type="submission" date="2021-01" db="EMBL/GenBank/DDBJ databases">
        <authorList>
            <person name="Corre E."/>
            <person name="Pelletier E."/>
            <person name="Niang G."/>
            <person name="Scheremetjew M."/>
            <person name="Finn R."/>
            <person name="Kale V."/>
            <person name="Holt S."/>
            <person name="Cochrane G."/>
            <person name="Meng A."/>
            <person name="Brown T."/>
            <person name="Cohen L."/>
        </authorList>
    </citation>
    <scope>NUCLEOTIDE SEQUENCE</scope>
    <source>
        <strain evidence="2">CCMP 2712</strain>
    </source>
</reference>